<comment type="caution">
    <text evidence="2">The sequence shown here is derived from an EMBL/GenBank/DDBJ whole genome shotgun (WGS) entry which is preliminary data.</text>
</comment>
<feature type="transmembrane region" description="Helical" evidence="1">
    <location>
        <begin position="139"/>
        <end position="162"/>
    </location>
</feature>
<evidence type="ECO:0000313" key="3">
    <source>
        <dbReference type="Proteomes" id="UP000295518"/>
    </source>
</evidence>
<feature type="transmembrane region" description="Helical" evidence="1">
    <location>
        <begin position="106"/>
        <end position="127"/>
    </location>
</feature>
<protein>
    <submittedName>
        <fullName evidence="2">Putative membrane protein</fullName>
    </submittedName>
</protein>
<dbReference type="Gene3D" id="1.10.1760.20">
    <property type="match status" value="1"/>
</dbReference>
<feature type="transmembrane region" description="Helical" evidence="1">
    <location>
        <begin position="80"/>
        <end position="99"/>
    </location>
</feature>
<proteinExistence type="predicted"/>
<dbReference type="Proteomes" id="UP000295518">
    <property type="component" value="Unassembled WGS sequence"/>
</dbReference>
<feature type="transmembrane region" description="Helical" evidence="1">
    <location>
        <begin position="42"/>
        <end position="60"/>
    </location>
</feature>
<keyword evidence="1" id="KW-0812">Transmembrane</keyword>
<organism evidence="2 3">
    <name type="scientific">Mycoplasma testudineum</name>
    <dbReference type="NCBI Taxonomy" id="244584"/>
    <lineage>
        <taxon>Bacteria</taxon>
        <taxon>Bacillati</taxon>
        <taxon>Mycoplasmatota</taxon>
        <taxon>Mollicutes</taxon>
        <taxon>Mycoplasmataceae</taxon>
        <taxon>Mycoplasma</taxon>
    </lineage>
</organism>
<name>A0A4R6IH86_9MOLU</name>
<evidence type="ECO:0000313" key="2">
    <source>
        <dbReference type="EMBL" id="TDO21157.1"/>
    </source>
</evidence>
<reference evidence="2 3" key="1">
    <citation type="submission" date="2019-03" db="EMBL/GenBank/DDBJ databases">
        <title>Genomic Encyclopedia of Archaeal and Bacterial Type Strains, Phase II (KMG-II): from individual species to whole genera.</title>
        <authorList>
            <person name="Goeker M."/>
        </authorList>
    </citation>
    <scope>NUCLEOTIDE SEQUENCE [LARGE SCALE GENOMIC DNA]</scope>
    <source>
        <strain evidence="2 3">ATCC 700618</strain>
    </source>
</reference>
<accession>A0A4R6IH86</accession>
<keyword evidence="1" id="KW-0472">Membrane</keyword>
<sequence length="196" mass="22382">MKQKKVNLGISTHEIAVLSLLMALTVAFSFFRIPIGTSGNGIYLIGIIVFLSPVIMKNFWTLVPVVFGVLIADLIAAYPFWYFSILIYGISAIILVLATKIKKLAWLFYFIALFFTLLFQVGSYFLINYFVYGLNTSVVLLPWDFIQSAIIFSIIIILYLPINKLMDLLYKDKANRLGNISNKKDSKNEWTRTKQN</sequence>
<dbReference type="EMBL" id="SNWN01000009">
    <property type="protein sequence ID" value="TDO21157.1"/>
    <property type="molecule type" value="Genomic_DNA"/>
</dbReference>
<evidence type="ECO:0000256" key="1">
    <source>
        <dbReference type="SAM" id="Phobius"/>
    </source>
</evidence>
<gene>
    <name evidence="2" type="ORF">EI74_0188</name>
</gene>
<feature type="transmembrane region" description="Helical" evidence="1">
    <location>
        <begin position="15"/>
        <end position="35"/>
    </location>
</feature>
<dbReference type="AlphaFoldDB" id="A0A4R6IH86"/>
<keyword evidence="3" id="KW-1185">Reference proteome</keyword>
<dbReference type="RefSeq" id="WP_094254331.1">
    <property type="nucleotide sequence ID" value="NZ_NNCE01000001.1"/>
</dbReference>
<keyword evidence="1" id="KW-1133">Transmembrane helix</keyword>